<dbReference type="GO" id="GO:0006364">
    <property type="term" value="P:rRNA processing"/>
    <property type="evidence" value="ECO:0007669"/>
    <property type="project" value="TreeGrafter"/>
</dbReference>
<feature type="domain" description="RNA-binding protein AU-1/Ribonuclease E/G" evidence="8">
    <location>
        <begin position="103"/>
        <end position="372"/>
    </location>
</feature>
<keyword evidence="5" id="KW-0460">Magnesium</keyword>
<organism evidence="9">
    <name type="scientific">Gronococcus sybilensis</name>
    <dbReference type="NCBI Taxonomy" id="3028029"/>
    <lineage>
        <taxon>Eukaryota</taxon>
        <taxon>Rhodophyta</taxon>
        <taxon>Bangiophyceae</taxon>
        <taxon>Cavernulicolales</taxon>
        <taxon>Cavernulicolaceae</taxon>
        <taxon>Gronococcus</taxon>
    </lineage>
</organism>
<dbReference type="Gene3D" id="2.40.50.140">
    <property type="entry name" value="Nucleic acid-binding proteins"/>
    <property type="match status" value="1"/>
</dbReference>
<keyword evidence="6" id="KW-0694">RNA-binding</keyword>
<keyword evidence="3" id="KW-0479">Metal-binding</keyword>
<protein>
    <submittedName>
        <fullName evidence="9">Rne/Rng family ribonuclease</fullName>
    </submittedName>
</protein>
<dbReference type="CDD" id="cd04453">
    <property type="entry name" value="S1_RNase_E"/>
    <property type="match status" value="1"/>
</dbReference>
<name>A0A9Y1MXK0_9RHOD</name>
<comment type="cofactor">
    <cofactor evidence="1">
        <name>Mg(2+)</name>
        <dbReference type="ChEBI" id="CHEBI:18420"/>
    </cofactor>
</comment>
<comment type="similarity">
    <text evidence="2">Belongs to the RNase E/G family.</text>
</comment>
<sequence length="427" mass="49201">MSKQIIILVSAKMAFIFYNSRLKKSYIPSSNYQINEIYLGKVESIRPDIKGAFIKLVGTSTKGFLHLSENALGKRLILHQAILVQVKKEATSHKITQVTENISLAGRYFTLLPYSQTINLSSRLNNQNVKSKLRTLATFVLEPCIGVFIHFDAQNVSDQVLIYELETLKARWVWIQKFASIGLPPHLIYKEEPFVSRVLKNFYDSSTTHIILDSPTHVNNVKSYIQREPKFFTNVSVIYYKEPYQLEQSLRLDTFLAKLIKSEVKLPSGGNIIIGVTDAMNIIDVNSGSLRSMQTSRDNALKTNYEAALVISEQLYLRNIFGIVLIDFISMQRSIDKYKLLSFFSELLHRDQSISKVLNLSYLGLVEITRKRENNKLGHIKFWYYILYKKFITGRPAIVNNHNREIESVRKNFSQKLILQRLIGITY</sequence>
<evidence type="ECO:0000256" key="6">
    <source>
        <dbReference type="ARBA" id="ARBA00022884"/>
    </source>
</evidence>
<dbReference type="GO" id="GO:0046872">
    <property type="term" value="F:metal ion binding"/>
    <property type="evidence" value="ECO:0007669"/>
    <property type="project" value="UniProtKB-KW"/>
</dbReference>
<dbReference type="PANTHER" id="PTHR30001:SF0">
    <property type="entry name" value="RIBONUCLEASE G"/>
    <property type="match status" value="1"/>
</dbReference>
<dbReference type="InterPro" id="IPR019307">
    <property type="entry name" value="RNA-bd_AU-1/RNase_E/G"/>
</dbReference>
<dbReference type="GO" id="GO:0003723">
    <property type="term" value="F:RNA binding"/>
    <property type="evidence" value="ECO:0007669"/>
    <property type="project" value="UniProtKB-KW"/>
</dbReference>
<dbReference type="GO" id="GO:0016787">
    <property type="term" value="F:hydrolase activity"/>
    <property type="evidence" value="ECO:0007669"/>
    <property type="project" value="UniProtKB-KW"/>
</dbReference>
<keyword evidence="9" id="KW-0934">Plastid</keyword>
<proteinExistence type="inferred from homology"/>
<dbReference type="InterPro" id="IPR012340">
    <property type="entry name" value="NA-bd_OB-fold"/>
</dbReference>
<evidence type="ECO:0000256" key="3">
    <source>
        <dbReference type="ARBA" id="ARBA00022723"/>
    </source>
</evidence>
<dbReference type="AlphaFoldDB" id="A0A9Y1MXK0"/>
<evidence type="ECO:0000313" key="9">
    <source>
        <dbReference type="EMBL" id="WDA99148.1"/>
    </source>
</evidence>
<evidence type="ECO:0000256" key="1">
    <source>
        <dbReference type="ARBA" id="ARBA00001946"/>
    </source>
</evidence>
<dbReference type="SUPFAM" id="SSF50249">
    <property type="entry name" value="Nucleic acid-binding proteins"/>
    <property type="match status" value="1"/>
</dbReference>
<dbReference type="GO" id="GO:0005737">
    <property type="term" value="C:cytoplasm"/>
    <property type="evidence" value="ECO:0007669"/>
    <property type="project" value="TreeGrafter"/>
</dbReference>
<evidence type="ECO:0000256" key="7">
    <source>
        <dbReference type="ARBA" id="ARBA00023436"/>
    </source>
</evidence>
<dbReference type="Pfam" id="PF10150">
    <property type="entry name" value="RNase_E_G"/>
    <property type="match status" value="1"/>
</dbReference>
<dbReference type="InterPro" id="IPR004659">
    <property type="entry name" value="RNase_E/G"/>
</dbReference>
<reference evidence="9" key="1">
    <citation type="journal article" date="2023" name="J. Phycol.">
        <title>Revised classification of the Cyanidiophyceae based on plastid genome data with descriptions of the Cavernulicolales ord. nov. and Galdieriales ord. nov. (Rhodophyta).</title>
        <authorList>
            <person name="Park S.I."/>
            <person name="Cho C.H."/>
            <person name="Ciniglia C."/>
            <person name="Huang T.Y."/>
            <person name="Liu S.L."/>
            <person name="Bustamante D.E."/>
            <person name="Calderon M.S."/>
            <person name="Mansilla A."/>
            <person name="McDermott T."/>
            <person name="Andersen R.A."/>
            <person name="Yoon H.S."/>
        </authorList>
    </citation>
    <scope>NUCLEOTIDE SEQUENCE</scope>
</reference>
<evidence type="ECO:0000256" key="5">
    <source>
        <dbReference type="ARBA" id="ARBA00022842"/>
    </source>
</evidence>
<dbReference type="EMBL" id="OP616812">
    <property type="protein sequence ID" value="WDA99148.1"/>
    <property type="molecule type" value="Genomic_DNA"/>
</dbReference>
<accession>A0A9Y1MXK0</accession>
<gene>
    <name evidence="9" type="primary">rne</name>
    <name evidence="9" type="ORF">GRSY_143</name>
</gene>
<dbReference type="PANTHER" id="PTHR30001">
    <property type="entry name" value="RIBONUCLEASE"/>
    <property type="match status" value="1"/>
</dbReference>
<geneLocation type="plastid" evidence="9"/>
<evidence type="ECO:0000256" key="4">
    <source>
        <dbReference type="ARBA" id="ARBA00022801"/>
    </source>
</evidence>
<comment type="function">
    <text evidence="7">Involved in intercistronic processing of primary transcripts from chloroplast operons. The endonucleolytic activity of the enzyme depends on the number of phosphates at the 5' end, is inhibited by structured RNA, and preferentially cleaves A/U-rich sequences.</text>
</comment>
<evidence type="ECO:0000259" key="8">
    <source>
        <dbReference type="Pfam" id="PF10150"/>
    </source>
</evidence>
<dbReference type="GO" id="GO:0004540">
    <property type="term" value="F:RNA nuclease activity"/>
    <property type="evidence" value="ECO:0007669"/>
    <property type="project" value="InterPro"/>
</dbReference>
<keyword evidence="4" id="KW-0378">Hydrolase</keyword>
<evidence type="ECO:0000256" key="2">
    <source>
        <dbReference type="ARBA" id="ARBA00005522"/>
    </source>
</evidence>